<evidence type="ECO:0000313" key="2">
    <source>
        <dbReference type="EMBL" id="GGS45134.1"/>
    </source>
</evidence>
<protein>
    <recommendedName>
        <fullName evidence="1">Potassium/proton antiporter subunit KhtT-like N-terminal domain-containing protein</fullName>
    </recommendedName>
</protein>
<reference evidence="2" key="2">
    <citation type="submission" date="2020-09" db="EMBL/GenBank/DDBJ databases">
        <authorList>
            <person name="Sun Q."/>
            <person name="Ohkuma M."/>
        </authorList>
    </citation>
    <scope>NUCLEOTIDE SEQUENCE</scope>
    <source>
        <strain evidence="2">JCM 3276</strain>
    </source>
</reference>
<proteinExistence type="predicted"/>
<dbReference type="Pfam" id="PF25991">
    <property type="entry name" value="KhtT_N"/>
    <property type="match status" value="1"/>
</dbReference>
<dbReference type="RefSeq" id="WP_189212570.1">
    <property type="nucleotide sequence ID" value="NZ_BMRB01000004.1"/>
</dbReference>
<dbReference type="Proteomes" id="UP000660680">
    <property type="component" value="Unassembled WGS sequence"/>
</dbReference>
<gene>
    <name evidence="2" type="ORF">GCM10010171_45160</name>
</gene>
<evidence type="ECO:0000313" key="3">
    <source>
        <dbReference type="Proteomes" id="UP000660680"/>
    </source>
</evidence>
<reference evidence="2" key="1">
    <citation type="journal article" date="2014" name="Int. J. Syst. Evol. Microbiol.">
        <title>Complete genome sequence of Corynebacterium casei LMG S-19264T (=DSM 44701T), isolated from a smear-ripened cheese.</title>
        <authorList>
            <consortium name="US DOE Joint Genome Institute (JGI-PGF)"/>
            <person name="Walter F."/>
            <person name="Albersmeier A."/>
            <person name="Kalinowski J."/>
            <person name="Ruckert C."/>
        </authorList>
    </citation>
    <scope>NUCLEOTIDE SEQUENCE</scope>
    <source>
        <strain evidence="2">JCM 3276</strain>
    </source>
</reference>
<dbReference type="AlphaFoldDB" id="A0A918GL12"/>
<accession>A0A918GL12</accession>
<feature type="domain" description="Potassium/proton antiporter subunit KhtT-like N-terminal" evidence="1">
    <location>
        <begin position="1"/>
        <end position="66"/>
    </location>
</feature>
<organism evidence="2 3">
    <name type="scientific">Actinokineospora fastidiosa</name>
    <dbReference type="NCBI Taxonomy" id="1816"/>
    <lineage>
        <taxon>Bacteria</taxon>
        <taxon>Bacillati</taxon>
        <taxon>Actinomycetota</taxon>
        <taxon>Actinomycetes</taxon>
        <taxon>Pseudonocardiales</taxon>
        <taxon>Pseudonocardiaceae</taxon>
        <taxon>Actinokineospora</taxon>
    </lineage>
</organism>
<dbReference type="InterPro" id="IPR058776">
    <property type="entry name" value="KhtT-like_N"/>
</dbReference>
<sequence length="87" mass="9312">MQVSHTTVPGTGKVHHFLARGGRRLAVVTGPGARRSLVVYDRGDEPALTVDLEADEADQVADTLRSKPLVDRVAALERRLAALEGTP</sequence>
<dbReference type="EMBL" id="BMRB01000004">
    <property type="protein sequence ID" value="GGS45134.1"/>
    <property type="molecule type" value="Genomic_DNA"/>
</dbReference>
<name>A0A918GL12_9PSEU</name>
<keyword evidence="3" id="KW-1185">Reference proteome</keyword>
<evidence type="ECO:0000259" key="1">
    <source>
        <dbReference type="Pfam" id="PF25991"/>
    </source>
</evidence>
<comment type="caution">
    <text evidence="2">The sequence shown here is derived from an EMBL/GenBank/DDBJ whole genome shotgun (WGS) entry which is preliminary data.</text>
</comment>